<protein>
    <submittedName>
        <fullName evidence="1">Uncharacterized protein</fullName>
    </submittedName>
</protein>
<dbReference type="AlphaFoldDB" id="A0A165C8V4"/>
<keyword evidence="2" id="KW-1185">Reference proteome</keyword>
<gene>
    <name evidence="1" type="ORF">CALCODRAFT_188950</name>
</gene>
<dbReference type="EMBL" id="KV424178">
    <property type="protein sequence ID" value="KZT50417.1"/>
    <property type="molecule type" value="Genomic_DNA"/>
</dbReference>
<organism evidence="1 2">
    <name type="scientific">Calocera cornea HHB12733</name>
    <dbReference type="NCBI Taxonomy" id="1353952"/>
    <lineage>
        <taxon>Eukaryota</taxon>
        <taxon>Fungi</taxon>
        <taxon>Dikarya</taxon>
        <taxon>Basidiomycota</taxon>
        <taxon>Agaricomycotina</taxon>
        <taxon>Dacrymycetes</taxon>
        <taxon>Dacrymycetales</taxon>
        <taxon>Dacrymycetaceae</taxon>
        <taxon>Calocera</taxon>
    </lineage>
</organism>
<sequence length="141" mass="15701">MLISGTLSRGADDLHGLREGLRSCAQSTNVRHHQQQQQLALKRAHQPQSRVQTLSDRQCGSPVHRWSPRGCTVIMTLVPSTSLIRFMSYGSHDIHGVHRARGERIAAPTVMVQRRRRSTNATPAPRSAPVNRLTHRALACC</sequence>
<accession>A0A165C8V4</accession>
<name>A0A165C8V4_9BASI</name>
<reference evidence="1 2" key="1">
    <citation type="journal article" date="2016" name="Mol. Biol. Evol.">
        <title>Comparative Genomics of Early-Diverging Mushroom-Forming Fungi Provides Insights into the Origins of Lignocellulose Decay Capabilities.</title>
        <authorList>
            <person name="Nagy L.G."/>
            <person name="Riley R."/>
            <person name="Tritt A."/>
            <person name="Adam C."/>
            <person name="Daum C."/>
            <person name="Floudas D."/>
            <person name="Sun H."/>
            <person name="Yadav J.S."/>
            <person name="Pangilinan J."/>
            <person name="Larsson K.H."/>
            <person name="Matsuura K."/>
            <person name="Barry K."/>
            <person name="Labutti K."/>
            <person name="Kuo R."/>
            <person name="Ohm R.A."/>
            <person name="Bhattacharya S.S."/>
            <person name="Shirouzu T."/>
            <person name="Yoshinaga Y."/>
            <person name="Martin F.M."/>
            <person name="Grigoriev I.V."/>
            <person name="Hibbett D.S."/>
        </authorList>
    </citation>
    <scope>NUCLEOTIDE SEQUENCE [LARGE SCALE GENOMIC DNA]</scope>
    <source>
        <strain evidence="1 2">HHB12733</strain>
    </source>
</reference>
<evidence type="ECO:0000313" key="2">
    <source>
        <dbReference type="Proteomes" id="UP000076842"/>
    </source>
</evidence>
<dbReference type="InParanoid" id="A0A165C8V4"/>
<proteinExistence type="predicted"/>
<dbReference type="Proteomes" id="UP000076842">
    <property type="component" value="Unassembled WGS sequence"/>
</dbReference>
<evidence type="ECO:0000313" key="1">
    <source>
        <dbReference type="EMBL" id="KZT50417.1"/>
    </source>
</evidence>